<dbReference type="InterPro" id="IPR007864">
    <property type="entry name" value="UreE_C_dom"/>
</dbReference>
<dbReference type="SMART" id="SM00988">
    <property type="entry name" value="UreE_N"/>
    <property type="match status" value="1"/>
</dbReference>
<dbReference type="GO" id="GO:0005737">
    <property type="term" value="C:cytoplasm"/>
    <property type="evidence" value="ECO:0007669"/>
    <property type="project" value="UniProtKB-SubCell"/>
</dbReference>
<dbReference type="Proteomes" id="UP000193963">
    <property type="component" value="Unassembled WGS sequence"/>
</dbReference>
<protein>
    <recommendedName>
        <fullName evidence="5">Urease accessory protein UreE</fullName>
    </recommendedName>
</protein>
<sequence>MPDRAPVKRALTALRSAEMDAPRFDDLVTLDYEERFFRRKGLVTDGGERILADLAQTLSLDDGDALQLEDGRLIGIRAAPEPLLKVTGEALPRLAWHIGNRHTPCEITASALFIRQDKVIAEMLRHLGATVETVMAPFLPEGGAYGHGRTHAHEHGATLHDGAHGHSHAHDHDHGHSQDHGHAHPHDHGHVHHHSSHDDPDVQSEDETTRGARTARKRHGHTHHHSSHDDFGALTEDVDGDGGPRAPGHGPLGDHDRDH</sequence>
<accession>A0A1X6YYW2</accession>
<keyword evidence="2 5" id="KW-0963">Cytoplasm</keyword>
<evidence type="ECO:0000313" key="9">
    <source>
        <dbReference type="Proteomes" id="UP000193963"/>
    </source>
</evidence>
<dbReference type="CDD" id="cd00571">
    <property type="entry name" value="UreE"/>
    <property type="match status" value="1"/>
</dbReference>
<keyword evidence="9" id="KW-1185">Reference proteome</keyword>
<dbReference type="HAMAP" id="MF_00822">
    <property type="entry name" value="UreE"/>
    <property type="match status" value="1"/>
</dbReference>
<evidence type="ECO:0000256" key="1">
    <source>
        <dbReference type="ARBA" id="ARBA00004496"/>
    </source>
</evidence>
<dbReference type="InterPro" id="IPR036118">
    <property type="entry name" value="UreE_N_sf"/>
</dbReference>
<feature type="domain" description="UreE urease accessory N-terminal" evidence="7">
    <location>
        <begin position="10"/>
        <end position="74"/>
    </location>
</feature>
<gene>
    <name evidence="8" type="primary">ureE1</name>
    <name evidence="5" type="synonym">ureE</name>
    <name evidence="8" type="ORF">PSM7751_01515</name>
</gene>
<evidence type="ECO:0000259" key="7">
    <source>
        <dbReference type="SMART" id="SM00988"/>
    </source>
</evidence>
<keyword evidence="4 5" id="KW-0143">Chaperone</keyword>
<evidence type="ECO:0000256" key="5">
    <source>
        <dbReference type="HAMAP-Rule" id="MF_00822"/>
    </source>
</evidence>
<dbReference type="InterPro" id="IPR012406">
    <property type="entry name" value="UreE"/>
</dbReference>
<reference evidence="8 9" key="1">
    <citation type="submission" date="2017-03" db="EMBL/GenBank/DDBJ databases">
        <authorList>
            <person name="Afonso C.L."/>
            <person name="Miller P.J."/>
            <person name="Scott M.A."/>
            <person name="Spackman E."/>
            <person name="Goraichik I."/>
            <person name="Dimitrov K.M."/>
            <person name="Suarez D.L."/>
            <person name="Swayne D.E."/>
        </authorList>
    </citation>
    <scope>NUCLEOTIDE SEQUENCE [LARGE SCALE GENOMIC DNA]</scope>
    <source>
        <strain evidence="8 9">CECT 7751</strain>
    </source>
</reference>
<proteinExistence type="inferred from homology"/>
<evidence type="ECO:0000256" key="3">
    <source>
        <dbReference type="ARBA" id="ARBA00022596"/>
    </source>
</evidence>
<organism evidence="8 9">
    <name type="scientific">Pseudooceanicola marinus</name>
    <dbReference type="NCBI Taxonomy" id="396013"/>
    <lineage>
        <taxon>Bacteria</taxon>
        <taxon>Pseudomonadati</taxon>
        <taxon>Pseudomonadota</taxon>
        <taxon>Alphaproteobacteria</taxon>
        <taxon>Rhodobacterales</taxon>
        <taxon>Paracoccaceae</taxon>
        <taxon>Pseudooceanicola</taxon>
    </lineage>
</organism>
<evidence type="ECO:0000256" key="2">
    <source>
        <dbReference type="ARBA" id="ARBA00022490"/>
    </source>
</evidence>
<evidence type="ECO:0000313" key="8">
    <source>
        <dbReference type="EMBL" id="SLN35807.1"/>
    </source>
</evidence>
<feature type="region of interest" description="Disordered" evidence="6">
    <location>
        <begin position="145"/>
        <end position="259"/>
    </location>
</feature>
<feature type="compositionally biased region" description="Basic residues" evidence="6">
    <location>
        <begin position="213"/>
        <end position="226"/>
    </location>
</feature>
<dbReference type="Pfam" id="PF02814">
    <property type="entry name" value="UreE_N"/>
    <property type="match status" value="1"/>
</dbReference>
<dbReference type="GO" id="GO:0006457">
    <property type="term" value="P:protein folding"/>
    <property type="evidence" value="ECO:0007669"/>
    <property type="project" value="InterPro"/>
</dbReference>
<dbReference type="GO" id="GO:0065003">
    <property type="term" value="P:protein-containing complex assembly"/>
    <property type="evidence" value="ECO:0007669"/>
    <property type="project" value="InterPro"/>
</dbReference>
<dbReference type="Gene3D" id="3.30.70.790">
    <property type="entry name" value="UreE, C-terminal domain"/>
    <property type="match status" value="1"/>
</dbReference>
<name>A0A1X6YYW2_9RHOB</name>
<dbReference type="GO" id="GO:0019627">
    <property type="term" value="P:urea metabolic process"/>
    <property type="evidence" value="ECO:0007669"/>
    <property type="project" value="InterPro"/>
</dbReference>
<dbReference type="SUPFAM" id="SSF69287">
    <property type="entry name" value="Urease metallochaperone UreE, N-terminal domain"/>
    <property type="match status" value="1"/>
</dbReference>
<dbReference type="SUPFAM" id="SSF69737">
    <property type="entry name" value="Urease metallochaperone UreE, C-terminal domain"/>
    <property type="match status" value="1"/>
</dbReference>
<keyword evidence="3 5" id="KW-0533">Nickel</keyword>
<dbReference type="Pfam" id="PF05194">
    <property type="entry name" value="UreE_C"/>
    <property type="match status" value="1"/>
</dbReference>
<comment type="subcellular location">
    <subcellularLocation>
        <location evidence="1 5">Cytoplasm</location>
    </subcellularLocation>
</comment>
<comment type="similarity">
    <text evidence="5">Belongs to the UreE family.</text>
</comment>
<dbReference type="GO" id="GO:0016151">
    <property type="term" value="F:nickel cation binding"/>
    <property type="evidence" value="ECO:0007669"/>
    <property type="project" value="UniProtKB-UniRule"/>
</dbReference>
<dbReference type="AlphaFoldDB" id="A0A1X6YYW2"/>
<dbReference type="InterPro" id="IPR004029">
    <property type="entry name" value="UreE_N"/>
</dbReference>
<dbReference type="Gene3D" id="2.60.260.20">
    <property type="entry name" value="Urease metallochaperone UreE, N-terminal domain"/>
    <property type="match status" value="1"/>
</dbReference>
<feature type="compositionally biased region" description="Basic and acidic residues" evidence="6">
    <location>
        <begin position="151"/>
        <end position="188"/>
    </location>
</feature>
<evidence type="ECO:0000256" key="6">
    <source>
        <dbReference type="SAM" id="MobiDB-lite"/>
    </source>
</evidence>
<evidence type="ECO:0000256" key="4">
    <source>
        <dbReference type="ARBA" id="ARBA00023186"/>
    </source>
</evidence>
<comment type="function">
    <text evidence="5">Involved in urease metallocenter assembly. Binds nickel. Probably functions as a nickel donor during metallocenter assembly.</text>
</comment>
<dbReference type="GO" id="GO:0051082">
    <property type="term" value="F:unfolded protein binding"/>
    <property type="evidence" value="ECO:0007669"/>
    <property type="project" value="UniProtKB-UniRule"/>
</dbReference>
<dbReference type="EMBL" id="FWFN01000003">
    <property type="protein sequence ID" value="SLN35807.1"/>
    <property type="molecule type" value="Genomic_DNA"/>
</dbReference>